<name>A0A6C0JU24_9ZZZZ</name>
<sequence>MPHIESRKAFWFDEKTIESVEKKYGVKYIGYWCVEGANVQWASNPVDVFYQPNPNTELGHSNYFGIFSWMGEWRICNADSAFSVPITGILENGVVYVSRYRHDSVCTPNGNCIDGGRDYVNINKNASPIELVNVRVVDGEFIFEKRIEENDK</sequence>
<accession>A0A6C0JU24</accession>
<dbReference type="AlphaFoldDB" id="A0A6C0JU24"/>
<protein>
    <submittedName>
        <fullName evidence="1">Uncharacterized protein</fullName>
    </submittedName>
</protein>
<organism evidence="1">
    <name type="scientific">viral metagenome</name>
    <dbReference type="NCBI Taxonomy" id="1070528"/>
    <lineage>
        <taxon>unclassified sequences</taxon>
        <taxon>metagenomes</taxon>
        <taxon>organismal metagenomes</taxon>
    </lineage>
</organism>
<dbReference type="EMBL" id="MN740699">
    <property type="protein sequence ID" value="QHU08873.1"/>
    <property type="molecule type" value="Genomic_DNA"/>
</dbReference>
<evidence type="ECO:0000313" key="1">
    <source>
        <dbReference type="EMBL" id="QHU08873.1"/>
    </source>
</evidence>
<reference evidence="1" key="1">
    <citation type="journal article" date="2020" name="Nature">
        <title>Giant virus diversity and host interactions through global metagenomics.</title>
        <authorList>
            <person name="Schulz F."/>
            <person name="Roux S."/>
            <person name="Paez-Espino D."/>
            <person name="Jungbluth S."/>
            <person name="Walsh D.A."/>
            <person name="Denef V.J."/>
            <person name="McMahon K.D."/>
            <person name="Konstantinidis K.T."/>
            <person name="Eloe-Fadrosh E.A."/>
            <person name="Kyrpides N.C."/>
            <person name="Woyke T."/>
        </authorList>
    </citation>
    <scope>NUCLEOTIDE SEQUENCE</scope>
    <source>
        <strain evidence="1">GVMAG-S-1064190-84</strain>
    </source>
</reference>
<proteinExistence type="predicted"/>